<dbReference type="Proteomes" id="UP000011988">
    <property type="component" value="Unassembled WGS sequence"/>
</dbReference>
<name>M6CQJ7_9LEPT</name>
<accession>M6CQJ7</accession>
<dbReference type="PATRIC" id="fig|1218565.3.peg.4127"/>
<comment type="caution">
    <text evidence="1">The sequence shown here is derived from an EMBL/GenBank/DDBJ whole genome shotgun (WGS) entry which is preliminary data.</text>
</comment>
<proteinExistence type="predicted"/>
<dbReference type="EMBL" id="ANIK01000113">
    <property type="protein sequence ID" value="EMJ91148.1"/>
    <property type="molecule type" value="Genomic_DNA"/>
</dbReference>
<organism evidence="1 2">
    <name type="scientific">Leptospira alstonii serovar Sichuan str. 79601</name>
    <dbReference type="NCBI Taxonomy" id="1218565"/>
    <lineage>
        <taxon>Bacteria</taxon>
        <taxon>Pseudomonadati</taxon>
        <taxon>Spirochaetota</taxon>
        <taxon>Spirochaetia</taxon>
        <taxon>Leptospirales</taxon>
        <taxon>Leptospiraceae</taxon>
        <taxon>Leptospira</taxon>
    </lineage>
</organism>
<evidence type="ECO:0000313" key="1">
    <source>
        <dbReference type="EMBL" id="EMJ91148.1"/>
    </source>
</evidence>
<dbReference type="AlphaFoldDB" id="M6CQJ7"/>
<protein>
    <submittedName>
        <fullName evidence="1">Uncharacterized protein</fullName>
    </submittedName>
</protein>
<sequence>MKGYKEIRTLAKDESDLYPTFSTWGYGLIHDLAEELISEGI</sequence>
<evidence type="ECO:0000313" key="2">
    <source>
        <dbReference type="Proteomes" id="UP000011988"/>
    </source>
</evidence>
<gene>
    <name evidence="1" type="ORF">LEP1GSC194_3422</name>
</gene>
<reference evidence="1 2" key="1">
    <citation type="submission" date="2013-01" db="EMBL/GenBank/DDBJ databases">
        <authorList>
            <person name="Harkins D.M."/>
            <person name="Durkin A.S."/>
            <person name="Brinkac L.M."/>
            <person name="Haft D.H."/>
            <person name="Selengut J.D."/>
            <person name="Sanka R."/>
            <person name="DePew J."/>
            <person name="Purushe J."/>
            <person name="Galloway R.L."/>
            <person name="Vinetz J.M."/>
            <person name="Sutton G.G."/>
            <person name="Nierman W.C."/>
            <person name="Fouts D.E."/>
        </authorList>
    </citation>
    <scope>NUCLEOTIDE SEQUENCE [LARGE SCALE GENOMIC DNA]</scope>
    <source>
        <strain evidence="1 2">79601</strain>
    </source>
</reference>